<dbReference type="InterPro" id="IPR013830">
    <property type="entry name" value="SGNH_hydro"/>
</dbReference>
<dbReference type="PANTHER" id="PTHR30383">
    <property type="entry name" value="THIOESTERASE 1/PROTEASE 1/LYSOPHOSPHOLIPASE L1"/>
    <property type="match status" value="1"/>
</dbReference>
<protein>
    <recommendedName>
        <fullName evidence="3">SGNH hydrolase-type esterase domain-containing protein</fullName>
    </recommendedName>
</protein>
<dbReference type="GO" id="GO:0004622">
    <property type="term" value="F:phosphatidylcholine lysophospholipase activity"/>
    <property type="evidence" value="ECO:0007669"/>
    <property type="project" value="TreeGrafter"/>
</dbReference>
<reference evidence="4" key="1">
    <citation type="journal article" date="2020" name="BMC Genomics">
        <title>Correction to: Identification and distribution of gene clusters required for synthesis of sphingolipid metabolism inhibitors in diverse species of the filamentous fungus Fusarium.</title>
        <authorList>
            <person name="Kim H.S."/>
            <person name="Lohmar J.M."/>
            <person name="Busman M."/>
            <person name="Brown D.W."/>
            <person name="Naumann T.A."/>
            <person name="Divon H.H."/>
            <person name="Lysoe E."/>
            <person name="Uhlig S."/>
            <person name="Proctor R.H."/>
        </authorList>
    </citation>
    <scope>NUCLEOTIDE SEQUENCE</scope>
    <source>
        <strain evidence="4">NRRL 22465</strain>
    </source>
</reference>
<evidence type="ECO:0000259" key="3">
    <source>
        <dbReference type="Pfam" id="PF13472"/>
    </source>
</evidence>
<dbReference type="SUPFAM" id="SSF56973">
    <property type="entry name" value="Aerolisin/ETX pore-forming domain"/>
    <property type="match status" value="1"/>
</dbReference>
<proteinExistence type="predicted"/>
<feature type="region of interest" description="Disordered" evidence="2">
    <location>
        <begin position="215"/>
        <end position="251"/>
    </location>
</feature>
<dbReference type="Gene3D" id="2.170.15.10">
    <property type="entry name" value="Proaerolysin, chain A, domain 3"/>
    <property type="match status" value="1"/>
</dbReference>
<feature type="compositionally biased region" description="Basic and acidic residues" evidence="2">
    <location>
        <begin position="835"/>
        <end position="847"/>
    </location>
</feature>
<feature type="region of interest" description="Disordered" evidence="2">
    <location>
        <begin position="835"/>
        <end position="873"/>
    </location>
</feature>
<dbReference type="Pfam" id="PF13517">
    <property type="entry name" value="FG-GAP_3"/>
    <property type="match status" value="2"/>
</dbReference>
<gene>
    <name evidence="4" type="ORF">FZEAL_4076</name>
</gene>
<dbReference type="OrthoDB" id="3915838at2759"/>
<evidence type="ECO:0000313" key="5">
    <source>
        <dbReference type="Proteomes" id="UP000635477"/>
    </source>
</evidence>
<name>A0A8H4UMG5_9HYPO</name>
<dbReference type="SUPFAM" id="SSF52266">
    <property type="entry name" value="SGNH hydrolase"/>
    <property type="match status" value="1"/>
</dbReference>
<accession>A0A8H4UMG5</accession>
<evidence type="ECO:0000256" key="1">
    <source>
        <dbReference type="ARBA" id="ARBA00022729"/>
    </source>
</evidence>
<dbReference type="InterPro" id="IPR036514">
    <property type="entry name" value="SGNH_hydro_sf"/>
</dbReference>
<dbReference type="CDD" id="cd01833">
    <property type="entry name" value="XynB_like"/>
    <property type="match status" value="1"/>
</dbReference>
<organism evidence="4 5">
    <name type="scientific">Fusarium zealandicum</name>
    <dbReference type="NCBI Taxonomy" id="1053134"/>
    <lineage>
        <taxon>Eukaryota</taxon>
        <taxon>Fungi</taxon>
        <taxon>Dikarya</taxon>
        <taxon>Ascomycota</taxon>
        <taxon>Pezizomycotina</taxon>
        <taxon>Sordariomycetes</taxon>
        <taxon>Hypocreomycetidae</taxon>
        <taxon>Hypocreales</taxon>
        <taxon>Nectriaceae</taxon>
        <taxon>Fusarium</taxon>
        <taxon>Fusarium staphyleae species complex</taxon>
    </lineage>
</organism>
<feature type="domain" description="SGNH hydrolase-type esterase" evidence="3">
    <location>
        <begin position="14"/>
        <end position="191"/>
    </location>
</feature>
<dbReference type="Pfam" id="PF13472">
    <property type="entry name" value="Lipase_GDSL_2"/>
    <property type="match status" value="1"/>
</dbReference>
<dbReference type="SUPFAM" id="SSF69318">
    <property type="entry name" value="Integrin alpha N-terminal domain"/>
    <property type="match status" value="2"/>
</dbReference>
<dbReference type="EMBL" id="JABEYC010000279">
    <property type="protein sequence ID" value="KAF4979772.1"/>
    <property type="molecule type" value="Genomic_DNA"/>
</dbReference>
<dbReference type="InterPro" id="IPR051532">
    <property type="entry name" value="Ester_Hydrolysis_Enzymes"/>
</dbReference>
<reference evidence="4" key="2">
    <citation type="submission" date="2020-05" db="EMBL/GenBank/DDBJ databases">
        <authorList>
            <person name="Kim H.-S."/>
            <person name="Proctor R.H."/>
            <person name="Brown D.W."/>
        </authorList>
    </citation>
    <scope>NUCLEOTIDE SEQUENCE</scope>
    <source>
        <strain evidence="4">NRRL 22465</strain>
    </source>
</reference>
<keyword evidence="5" id="KW-1185">Reference proteome</keyword>
<dbReference type="AlphaFoldDB" id="A0A8H4UMG5"/>
<evidence type="ECO:0000313" key="4">
    <source>
        <dbReference type="EMBL" id="KAF4979772.1"/>
    </source>
</evidence>
<dbReference type="Proteomes" id="UP000635477">
    <property type="component" value="Unassembled WGS sequence"/>
</dbReference>
<dbReference type="InterPro" id="IPR028994">
    <property type="entry name" value="Integrin_alpha_N"/>
</dbReference>
<comment type="caution">
    <text evidence="4">The sequence shown here is derived from an EMBL/GenBank/DDBJ whole genome shotgun (WGS) entry which is preliminary data.</text>
</comment>
<dbReference type="InterPro" id="IPR013517">
    <property type="entry name" value="FG-GAP"/>
</dbReference>
<keyword evidence="1" id="KW-0732">Signal</keyword>
<dbReference type="PANTHER" id="PTHR30383:SF31">
    <property type="entry name" value="SGNH HYDROLASE-TYPE ESTERASE DOMAIN-CONTAINING PROTEIN-RELATED"/>
    <property type="match status" value="1"/>
</dbReference>
<dbReference type="Gene3D" id="3.40.50.1110">
    <property type="entry name" value="SGNH hydrolase"/>
    <property type="match status" value="1"/>
</dbReference>
<sequence>MLEKRALPDLRVMALGASIVFGLGSSDGNGFRKILRDQLRYAGYNVDMVGTKNGGTMKDNDVEATSGYIVKQIHDASKLSYKYKPNLVVINAGTNDLVNGIDPGNQHERFKAMLLDLWSNISPETVIIVSTILPVDKPAAEALRGGVNAKYRSVVSELYKEGKPIYLAELDNFMTLSDLGDGTHPTDHGYKKMAGAFWSAISKAANEFKFNDPLPADTSNNAGKNCRKSPGDGVNAGSQTQRGSGYDDGTYQHDSQEMGAVLTLTSDWDRDQWFFARIFRSDRDDLLGWVENSAGNVVYAVRRNDGGGKFTLISTDLNVHDNCKPKGVVFADLNGDGLDDFACIGPDGAVYASINQGNGGGDKPPSFVYKGLWKRADPKYPQAKVRLADIDGDGRADFCGLADNGDIYVWRNGWINDMPDYWQALGKRFTGKGMGNLEGTRFEDLNGDGRDDWIWVGDKGEAHTWTNSRSCAKGVEGNGLNVAWRQGFYKGKTSGPTHTGGFANGIRGRIHFARIYGEPQDFGLLGKLDYVYMEHYKGSNGKHTFKVRVWKNKGYGATKPKADGNKYCDMTGNGRDDYVWVLSKGEMDFYPNGGKDFITDKDSYWGPMQKAFFKPGRDLDRRDLHLTDWDGDGKCDIVWVDPNNQNHVSVWRNGYTPGGGFSWQYLANPAPELYCPEKRGIGFHDLAVQFADVSGSGRSDYLCIEKNGRIWGWTQDAKGAWTYIDQFFGSKKHDRANMHFADVDGDGRADAIWVEKFSGDAFVYYNMGRKDIAGSRYWWEIQEKGGPFPAYGGSYAGSCQYFPDLNGNGRADLHSVQATFPNTAVTAYNVCDGNRSGDDSSEIKKPDIIMPPPPSTGGGEESNSPPDPSENCGVPTKWMQLPIKVGNDNRDHIRCLARWNQGVFPREIEAWASAGSLRWIRMVYSDGTQVTAGKKPPEDSSHRHGIVKWDPWHDSFQTFSLYGGGFKDGLGRMVLEMSNTCGGNENCRLDAGGWWQNPPPEVPIPRGDSGRGMLLGMQINAGDVIESMTPLFSKSKPIKVSMSDATFTPTFEELNSAPFEERMMEAVRASHVLYNDVPDNPVSMSVDLYLTMETGTKVTWSHEKGTENGGEVGTTISGEYGWEIGVPELVSGKVNGKIDVSGKYVGKLIKKTIDSKEDSGTRSVQTRFTLRTNVDPGKKVFCQVVAIQSKVNINYEATLTQHFENGDTYSYRVFGRFRDSQATDTFSYCESLNDDNVDDSEAADFVIRESGTYCSDGKRVGNTGMSDKDLLEACPL</sequence>
<evidence type="ECO:0000256" key="2">
    <source>
        <dbReference type="SAM" id="MobiDB-lite"/>
    </source>
</evidence>